<comment type="caution">
    <text evidence="1">The sequence shown here is derived from an EMBL/GenBank/DDBJ whole genome shotgun (WGS) entry which is preliminary data.</text>
</comment>
<gene>
    <name evidence="1" type="ORF">F4821DRAFT_229085</name>
</gene>
<evidence type="ECO:0000313" key="2">
    <source>
        <dbReference type="Proteomes" id="UP001497680"/>
    </source>
</evidence>
<dbReference type="Proteomes" id="UP001497680">
    <property type="component" value="Unassembled WGS sequence"/>
</dbReference>
<dbReference type="EMBL" id="MU394291">
    <property type="protein sequence ID" value="KAI6090330.1"/>
    <property type="molecule type" value="Genomic_DNA"/>
</dbReference>
<organism evidence="1 2">
    <name type="scientific">Hypoxylon rubiginosum</name>
    <dbReference type="NCBI Taxonomy" id="110542"/>
    <lineage>
        <taxon>Eukaryota</taxon>
        <taxon>Fungi</taxon>
        <taxon>Dikarya</taxon>
        <taxon>Ascomycota</taxon>
        <taxon>Pezizomycotina</taxon>
        <taxon>Sordariomycetes</taxon>
        <taxon>Xylariomycetidae</taxon>
        <taxon>Xylariales</taxon>
        <taxon>Hypoxylaceae</taxon>
        <taxon>Hypoxylon</taxon>
    </lineage>
</organism>
<reference evidence="1 2" key="1">
    <citation type="journal article" date="2022" name="New Phytol.">
        <title>Ecological generalism drives hyperdiversity of secondary metabolite gene clusters in xylarialean endophytes.</title>
        <authorList>
            <person name="Franco M.E.E."/>
            <person name="Wisecaver J.H."/>
            <person name="Arnold A.E."/>
            <person name="Ju Y.M."/>
            <person name="Slot J.C."/>
            <person name="Ahrendt S."/>
            <person name="Moore L.P."/>
            <person name="Eastman K.E."/>
            <person name="Scott K."/>
            <person name="Konkel Z."/>
            <person name="Mondo S.J."/>
            <person name="Kuo A."/>
            <person name="Hayes R.D."/>
            <person name="Haridas S."/>
            <person name="Andreopoulos B."/>
            <person name="Riley R."/>
            <person name="LaButti K."/>
            <person name="Pangilinan J."/>
            <person name="Lipzen A."/>
            <person name="Amirebrahimi M."/>
            <person name="Yan J."/>
            <person name="Adam C."/>
            <person name="Keymanesh K."/>
            <person name="Ng V."/>
            <person name="Louie K."/>
            <person name="Northen T."/>
            <person name="Drula E."/>
            <person name="Henrissat B."/>
            <person name="Hsieh H.M."/>
            <person name="Youens-Clark K."/>
            <person name="Lutzoni F."/>
            <person name="Miadlikowska J."/>
            <person name="Eastwood D.C."/>
            <person name="Hamelin R.C."/>
            <person name="Grigoriev I.V."/>
            <person name="U'Ren J.M."/>
        </authorList>
    </citation>
    <scope>NUCLEOTIDE SEQUENCE [LARGE SCALE GENOMIC DNA]</scope>
    <source>
        <strain evidence="1 2">ER1909</strain>
    </source>
</reference>
<evidence type="ECO:0000313" key="1">
    <source>
        <dbReference type="EMBL" id="KAI6090330.1"/>
    </source>
</evidence>
<name>A0ACC0DC75_9PEZI</name>
<proteinExistence type="predicted"/>
<accession>A0ACC0DC75</accession>
<sequence length="550" mass="62349">MDAVPLSFKRSNGKQHLIPSPQTAPSEYNGWVKQLSDASIRASLFAGRCKRLAKFLEDAENSVVKEPPSNNFVRVFSSNATDMITNHHLKGRHKDRADSCKRVIFLAGYPSAQVLAEIGATYQTDPDFFDTHLNFISEDHTSCRAHPSFYTLPSRQQAILQLSIQSIGGGELAHEDWHTTRQRFVADIGSYLHSLRMGDKWKTFDSIVRGVEVHDRFRFSLEQFITIQISRDLDEGDHWTVYIWSDAGTDLEESPQGPWDATKHSFHFRPVSLHPLRLASMNKRHKMFPTETLAPSAKKLQHSLPLLRDAYSQIFTEKLDIESPITALDLVLRYFCASEIQYLDMIASVLEASTQSSRHPKDFRKKQSSAETRAILLNSRRILRYRRSRIKDVIEYVRFHGTAGAAVADSEAALSISSLLRDLEHLFLSNGELMLRCEHEVEAITNEAIFEDAQAGIALSKSSHKFAVFVAIYAPVTFTCSVFGMNFVSIGDISWGLELWAMVTIPICIISSLFVFWDSELIQRGVHRVRLWIRASLESTLSGKDEERPT</sequence>
<protein>
    <submittedName>
        <fullName evidence="1">Uncharacterized protein</fullName>
    </submittedName>
</protein>
<keyword evidence="2" id="KW-1185">Reference proteome</keyword>